<dbReference type="EMBL" id="RKIT01000002">
    <property type="protein sequence ID" value="RSC18524.1"/>
    <property type="molecule type" value="Genomic_DNA"/>
</dbReference>
<gene>
    <name evidence="2" type="ORF">EGS84_17055</name>
</gene>
<organism evidence="2 3">
    <name type="scientific">Citrobacter koseri</name>
    <name type="common">Citrobacter diversus</name>
    <dbReference type="NCBI Taxonomy" id="545"/>
    <lineage>
        <taxon>Bacteria</taxon>
        <taxon>Pseudomonadati</taxon>
        <taxon>Pseudomonadota</taxon>
        <taxon>Gammaproteobacteria</taxon>
        <taxon>Enterobacterales</taxon>
        <taxon>Enterobacteriaceae</taxon>
        <taxon>Citrobacter</taxon>
    </lineage>
</organism>
<evidence type="ECO:0000256" key="1">
    <source>
        <dbReference type="SAM" id="MobiDB-lite"/>
    </source>
</evidence>
<evidence type="ECO:0000313" key="3">
    <source>
        <dbReference type="Proteomes" id="UP000282299"/>
    </source>
</evidence>
<comment type="caution">
    <text evidence="2">The sequence shown here is derived from an EMBL/GenBank/DDBJ whole genome shotgun (WGS) entry which is preliminary data.</text>
</comment>
<evidence type="ECO:0000313" key="2">
    <source>
        <dbReference type="EMBL" id="RSC18524.1"/>
    </source>
</evidence>
<dbReference type="AlphaFoldDB" id="A0AAQ1A5H8"/>
<feature type="compositionally biased region" description="Polar residues" evidence="1">
    <location>
        <begin position="1"/>
        <end position="10"/>
    </location>
</feature>
<proteinExistence type="predicted"/>
<reference evidence="3" key="1">
    <citation type="submission" date="2018-10" db="EMBL/GenBank/DDBJ databases">
        <title>FDA dAtabase for Regulatory Grade micrObial Sequences (FDA-ARGOS): Supporting development and validation of Infectious Disease Dx tests.</title>
        <authorList>
            <person name="Goldberg B."/>
            <person name="Campos J."/>
            <person name="Tallon L."/>
            <person name="Sadzewicz L."/>
            <person name="Zhao X."/>
            <person name="Vavikolanu K."/>
            <person name="Mehta A."/>
            <person name="Aluvathingal J."/>
            <person name="Nadendla S."/>
            <person name="Geyer C."/>
            <person name="Nandy P."/>
            <person name="Yan Y."/>
            <person name="Sichtig H."/>
        </authorList>
    </citation>
    <scope>NUCLEOTIDE SEQUENCE [LARGE SCALE GENOMIC DNA]</scope>
    <source>
        <strain evidence="3">FDAARGOS_526</strain>
    </source>
</reference>
<dbReference type="Proteomes" id="UP000282299">
    <property type="component" value="Unassembled WGS sequence"/>
</dbReference>
<sequence length="66" mass="7353">MRRTPSSKCNRTAPDGASLIGPTGVMQRCRPDKAVRSRPMALRLSGLRALCSDVGRIRRYVAIRRL</sequence>
<protein>
    <submittedName>
        <fullName evidence="2">Uncharacterized protein</fullName>
    </submittedName>
</protein>
<accession>A0AAQ1A5H8</accession>
<name>A0AAQ1A5H8_CITKO</name>
<feature type="region of interest" description="Disordered" evidence="1">
    <location>
        <begin position="1"/>
        <end position="24"/>
    </location>
</feature>